<gene>
    <name evidence="10" type="ORF">M408DRAFT_227785</name>
</gene>
<evidence type="ECO:0000313" key="10">
    <source>
        <dbReference type="EMBL" id="KIM24869.1"/>
    </source>
</evidence>
<proteinExistence type="inferred from homology"/>
<accession>A0A0C3AY10</accession>
<reference evidence="10 11" key="1">
    <citation type="submission" date="2014-04" db="EMBL/GenBank/DDBJ databases">
        <authorList>
            <consortium name="DOE Joint Genome Institute"/>
            <person name="Kuo A."/>
            <person name="Zuccaro A."/>
            <person name="Kohler A."/>
            <person name="Nagy L.G."/>
            <person name="Floudas D."/>
            <person name="Copeland A."/>
            <person name="Barry K.W."/>
            <person name="Cichocki N."/>
            <person name="Veneault-Fourrey C."/>
            <person name="LaButti K."/>
            <person name="Lindquist E.A."/>
            <person name="Lipzen A."/>
            <person name="Lundell T."/>
            <person name="Morin E."/>
            <person name="Murat C."/>
            <person name="Sun H."/>
            <person name="Tunlid A."/>
            <person name="Henrissat B."/>
            <person name="Grigoriev I.V."/>
            <person name="Hibbett D.S."/>
            <person name="Martin F."/>
            <person name="Nordberg H.P."/>
            <person name="Cantor M.N."/>
            <person name="Hua S.X."/>
        </authorList>
    </citation>
    <scope>NUCLEOTIDE SEQUENCE [LARGE SCALE GENOMIC DNA]</scope>
    <source>
        <strain evidence="10 11">MAFF 305830</strain>
    </source>
</reference>
<keyword evidence="5 8" id="KW-1133">Transmembrane helix</keyword>
<dbReference type="GO" id="GO:0012505">
    <property type="term" value="C:endomembrane system"/>
    <property type="evidence" value="ECO:0007669"/>
    <property type="project" value="UniProtKB-SubCell"/>
</dbReference>
<keyword evidence="4 8" id="KW-0812">Transmembrane</keyword>
<dbReference type="InterPro" id="IPR011701">
    <property type="entry name" value="MFS"/>
</dbReference>
<feature type="domain" description="Major facilitator superfamily (MFS) profile" evidence="9">
    <location>
        <begin position="48"/>
        <end position="531"/>
    </location>
</feature>
<evidence type="ECO:0000256" key="2">
    <source>
        <dbReference type="ARBA" id="ARBA00008335"/>
    </source>
</evidence>
<evidence type="ECO:0000256" key="5">
    <source>
        <dbReference type="ARBA" id="ARBA00022989"/>
    </source>
</evidence>
<keyword evidence="3" id="KW-0813">Transport</keyword>
<evidence type="ECO:0000256" key="6">
    <source>
        <dbReference type="ARBA" id="ARBA00023136"/>
    </source>
</evidence>
<feature type="transmembrane region" description="Helical" evidence="8">
    <location>
        <begin position="346"/>
        <end position="365"/>
    </location>
</feature>
<feature type="region of interest" description="Disordered" evidence="7">
    <location>
        <begin position="1"/>
        <end position="29"/>
    </location>
</feature>
<evidence type="ECO:0000313" key="11">
    <source>
        <dbReference type="Proteomes" id="UP000054097"/>
    </source>
</evidence>
<dbReference type="InterPro" id="IPR020846">
    <property type="entry name" value="MFS_dom"/>
</dbReference>
<feature type="transmembrane region" description="Helical" evidence="8">
    <location>
        <begin position="171"/>
        <end position="189"/>
    </location>
</feature>
<dbReference type="STRING" id="933852.A0A0C3AY10"/>
<dbReference type="AlphaFoldDB" id="A0A0C3AY10"/>
<keyword evidence="6 8" id="KW-0472">Membrane</keyword>
<name>A0A0C3AY10_SERVB</name>
<comment type="subcellular location">
    <subcellularLocation>
        <location evidence="1">Endomembrane system</location>
        <topology evidence="1">Multi-pass membrane protein</topology>
    </subcellularLocation>
</comment>
<dbReference type="Pfam" id="PF07690">
    <property type="entry name" value="MFS_1"/>
    <property type="match status" value="1"/>
</dbReference>
<sequence>MTTLEAPTNSLEPTLAESNQEKNVKRKPGEAWKKDEVHELPYNNMWLVFPGLILTTFLAALDQTIVSTALPTIVSELGGASGYSWVGTSYLLTSAACAPIYGVLSDMFGRKPTLFFAIIVFLLGSALCGSAKSFIWLCVARGVQGIGGGGALQLCQITVSDITRLEDRGKFVGLLGATWGIASLLGPLLGGILSDHATWRWIFYINLPTGGFAIALLAAFLNLNPKPRKTWRAHAAEFDFLGLILAIGGVVCVLLGFNFSEDSWSDAKTIGLLVAGIVLFILCAINEAVITTRRPIFPPRMFKTVTTAGLLLSAFVQSISFTGASYYLPNYFQVLGSTATLSGVRLIPFSLVASITAILGGQIVSRTGKYRPTIWTSWVFMTFTFGILYLLDYDTSVAVQVILTLVAAIGVGPLFPVPLIALQAAMPLKDMATSTSTMAVLRFLGGTIGISVGQAVYESGLRARLPAIQGYNPEQSGMTNDLRGLVNIEPESVRNDVLHAYTRSLALIWIVYCGCNFIGLLLVLPIRSYSLKRQVVQHGEKGGAVTPPSPEKTADLEQGITQKTDDAGSSKDSGEEKQVTARVDTLIAAEEQAK</sequence>
<dbReference type="InterPro" id="IPR036259">
    <property type="entry name" value="MFS_trans_sf"/>
</dbReference>
<dbReference type="OrthoDB" id="10021397at2759"/>
<feature type="compositionally biased region" description="Polar residues" evidence="7">
    <location>
        <begin position="1"/>
        <end position="18"/>
    </location>
</feature>
<dbReference type="PRINTS" id="PR01036">
    <property type="entry name" value="TCRTETB"/>
</dbReference>
<feature type="transmembrane region" description="Helical" evidence="8">
    <location>
        <begin position="201"/>
        <end position="223"/>
    </location>
</feature>
<evidence type="ECO:0000259" key="9">
    <source>
        <dbReference type="PROSITE" id="PS50850"/>
    </source>
</evidence>
<dbReference type="Proteomes" id="UP000054097">
    <property type="component" value="Unassembled WGS sequence"/>
</dbReference>
<feature type="transmembrane region" description="Helical" evidence="8">
    <location>
        <begin position="269"/>
        <end position="290"/>
    </location>
</feature>
<dbReference type="GO" id="GO:0022857">
    <property type="term" value="F:transmembrane transporter activity"/>
    <property type="evidence" value="ECO:0007669"/>
    <property type="project" value="InterPro"/>
</dbReference>
<feature type="transmembrane region" description="Helical" evidence="8">
    <location>
        <begin position="439"/>
        <end position="457"/>
    </location>
</feature>
<feature type="compositionally biased region" description="Basic and acidic residues" evidence="7">
    <location>
        <begin position="19"/>
        <end position="29"/>
    </location>
</feature>
<organism evidence="10 11">
    <name type="scientific">Serendipita vermifera MAFF 305830</name>
    <dbReference type="NCBI Taxonomy" id="933852"/>
    <lineage>
        <taxon>Eukaryota</taxon>
        <taxon>Fungi</taxon>
        <taxon>Dikarya</taxon>
        <taxon>Basidiomycota</taxon>
        <taxon>Agaricomycotina</taxon>
        <taxon>Agaricomycetes</taxon>
        <taxon>Sebacinales</taxon>
        <taxon>Serendipitaceae</taxon>
        <taxon>Serendipita</taxon>
    </lineage>
</organism>
<feature type="transmembrane region" description="Helical" evidence="8">
    <location>
        <begin position="506"/>
        <end position="524"/>
    </location>
</feature>
<feature type="transmembrane region" description="Helical" evidence="8">
    <location>
        <begin position="46"/>
        <end position="70"/>
    </location>
</feature>
<feature type="compositionally biased region" description="Basic and acidic residues" evidence="7">
    <location>
        <begin position="563"/>
        <end position="579"/>
    </location>
</feature>
<dbReference type="CDD" id="cd17502">
    <property type="entry name" value="MFS_Azr1_MDR_like"/>
    <property type="match status" value="1"/>
</dbReference>
<dbReference type="EMBL" id="KN824319">
    <property type="protein sequence ID" value="KIM24869.1"/>
    <property type="molecule type" value="Genomic_DNA"/>
</dbReference>
<feature type="region of interest" description="Disordered" evidence="7">
    <location>
        <begin position="539"/>
        <end position="582"/>
    </location>
</feature>
<keyword evidence="11" id="KW-1185">Reference proteome</keyword>
<evidence type="ECO:0000256" key="3">
    <source>
        <dbReference type="ARBA" id="ARBA00022448"/>
    </source>
</evidence>
<dbReference type="Gene3D" id="1.20.1720.10">
    <property type="entry name" value="Multidrug resistance protein D"/>
    <property type="match status" value="1"/>
</dbReference>
<protein>
    <recommendedName>
        <fullName evidence="9">Major facilitator superfamily (MFS) profile domain-containing protein</fullName>
    </recommendedName>
</protein>
<reference evidence="11" key="2">
    <citation type="submission" date="2015-01" db="EMBL/GenBank/DDBJ databases">
        <title>Evolutionary Origins and Diversification of the Mycorrhizal Mutualists.</title>
        <authorList>
            <consortium name="DOE Joint Genome Institute"/>
            <consortium name="Mycorrhizal Genomics Consortium"/>
            <person name="Kohler A."/>
            <person name="Kuo A."/>
            <person name="Nagy L.G."/>
            <person name="Floudas D."/>
            <person name="Copeland A."/>
            <person name="Barry K.W."/>
            <person name="Cichocki N."/>
            <person name="Veneault-Fourrey C."/>
            <person name="LaButti K."/>
            <person name="Lindquist E.A."/>
            <person name="Lipzen A."/>
            <person name="Lundell T."/>
            <person name="Morin E."/>
            <person name="Murat C."/>
            <person name="Riley R."/>
            <person name="Ohm R."/>
            <person name="Sun H."/>
            <person name="Tunlid A."/>
            <person name="Henrissat B."/>
            <person name="Grigoriev I.V."/>
            <person name="Hibbett D.S."/>
            <person name="Martin F."/>
        </authorList>
    </citation>
    <scope>NUCLEOTIDE SEQUENCE [LARGE SCALE GENOMIC DNA]</scope>
    <source>
        <strain evidence="11">MAFF 305830</strain>
    </source>
</reference>
<evidence type="ECO:0000256" key="1">
    <source>
        <dbReference type="ARBA" id="ARBA00004127"/>
    </source>
</evidence>
<dbReference type="PANTHER" id="PTHR23501">
    <property type="entry name" value="MAJOR FACILITATOR SUPERFAMILY"/>
    <property type="match status" value="1"/>
</dbReference>
<dbReference type="SUPFAM" id="SSF103473">
    <property type="entry name" value="MFS general substrate transporter"/>
    <property type="match status" value="1"/>
</dbReference>
<feature type="transmembrane region" description="Helical" evidence="8">
    <location>
        <begin position="302"/>
        <end position="326"/>
    </location>
</feature>
<dbReference type="HOGENOM" id="CLU_000960_22_0_1"/>
<feature type="transmembrane region" description="Helical" evidence="8">
    <location>
        <begin position="372"/>
        <end position="391"/>
    </location>
</feature>
<evidence type="ECO:0000256" key="4">
    <source>
        <dbReference type="ARBA" id="ARBA00022692"/>
    </source>
</evidence>
<dbReference type="GO" id="GO:0005886">
    <property type="term" value="C:plasma membrane"/>
    <property type="evidence" value="ECO:0007669"/>
    <property type="project" value="TreeGrafter"/>
</dbReference>
<feature type="transmembrane region" description="Helical" evidence="8">
    <location>
        <begin position="397"/>
        <end position="419"/>
    </location>
</feature>
<evidence type="ECO:0000256" key="8">
    <source>
        <dbReference type="SAM" id="Phobius"/>
    </source>
</evidence>
<dbReference type="FunFam" id="1.20.1720.10:FF:000013">
    <property type="entry name" value="Related to multidrug resistance proteins"/>
    <property type="match status" value="1"/>
</dbReference>
<dbReference type="Gene3D" id="1.20.1250.20">
    <property type="entry name" value="MFS general substrate transporter like domains"/>
    <property type="match status" value="1"/>
</dbReference>
<comment type="similarity">
    <text evidence="2">Belongs to the major facilitator superfamily.</text>
</comment>
<dbReference type="PANTHER" id="PTHR23501:SF102">
    <property type="entry name" value="DRUG TRANSPORTER, PUTATIVE (AFU_ORTHOLOGUE AFUA_3G08530)-RELATED"/>
    <property type="match status" value="1"/>
</dbReference>
<feature type="transmembrane region" description="Helical" evidence="8">
    <location>
        <begin position="235"/>
        <end position="257"/>
    </location>
</feature>
<feature type="transmembrane region" description="Helical" evidence="8">
    <location>
        <begin position="82"/>
        <end position="102"/>
    </location>
</feature>
<dbReference type="PROSITE" id="PS50850">
    <property type="entry name" value="MFS"/>
    <property type="match status" value="1"/>
</dbReference>
<feature type="transmembrane region" description="Helical" evidence="8">
    <location>
        <begin position="114"/>
        <end position="139"/>
    </location>
</feature>
<evidence type="ECO:0000256" key="7">
    <source>
        <dbReference type="SAM" id="MobiDB-lite"/>
    </source>
</evidence>